<evidence type="ECO:0000256" key="2">
    <source>
        <dbReference type="ARBA" id="ARBA00005695"/>
    </source>
</evidence>
<dbReference type="Gene3D" id="3.40.190.10">
    <property type="entry name" value="Periplasmic binding protein-like II"/>
    <property type="match status" value="1"/>
</dbReference>
<dbReference type="Gene3D" id="3.90.76.10">
    <property type="entry name" value="Dipeptide-binding Protein, Domain 1"/>
    <property type="match status" value="1"/>
</dbReference>
<proteinExistence type="inferred from homology"/>
<dbReference type="EMBL" id="JBHRSL010000004">
    <property type="protein sequence ID" value="MFC3051857.1"/>
    <property type="molecule type" value="Genomic_DNA"/>
</dbReference>
<dbReference type="InterPro" id="IPR030678">
    <property type="entry name" value="Peptide/Ni-bd"/>
</dbReference>
<comment type="caution">
    <text evidence="5">The sequence shown here is derived from an EMBL/GenBank/DDBJ whole genome shotgun (WGS) entry which is preliminary data.</text>
</comment>
<comment type="subcellular location">
    <subcellularLocation>
        <location evidence="1">Periplasm</location>
    </subcellularLocation>
</comment>
<dbReference type="InterPro" id="IPR000914">
    <property type="entry name" value="SBP_5_dom"/>
</dbReference>
<evidence type="ECO:0000313" key="5">
    <source>
        <dbReference type="EMBL" id="MFC3051857.1"/>
    </source>
</evidence>
<protein>
    <submittedName>
        <fullName evidence="5">ABC transporter substrate-binding protein</fullName>
    </submittedName>
</protein>
<dbReference type="RefSeq" id="WP_194215320.1">
    <property type="nucleotide sequence ID" value="NZ_CP061205.1"/>
</dbReference>
<dbReference type="PIRSF" id="PIRSF002741">
    <property type="entry name" value="MppA"/>
    <property type="match status" value="1"/>
</dbReference>
<dbReference type="PANTHER" id="PTHR30290">
    <property type="entry name" value="PERIPLASMIC BINDING COMPONENT OF ABC TRANSPORTER"/>
    <property type="match status" value="1"/>
</dbReference>
<gene>
    <name evidence="5" type="ORF">ACFOKA_08070</name>
</gene>
<dbReference type="InterPro" id="IPR039424">
    <property type="entry name" value="SBP_5"/>
</dbReference>
<evidence type="ECO:0000256" key="3">
    <source>
        <dbReference type="ARBA" id="ARBA00022729"/>
    </source>
</evidence>
<dbReference type="Gene3D" id="3.10.105.10">
    <property type="entry name" value="Dipeptide-binding Protein, Domain 3"/>
    <property type="match status" value="1"/>
</dbReference>
<dbReference type="Pfam" id="PF00496">
    <property type="entry name" value="SBP_bac_5"/>
    <property type="match status" value="1"/>
</dbReference>
<sequence>MPNISLFSLRRGQGLLFLAFVTLLLGSLPVGAWAPSEADELKVVLQGDIKGTNPGVTRDGNTDTVIHHIAESLVAYRSDLSVAPMLAKSIQVSDDMTRFTFTLRGGVKFHNGSVMTSKEVKWSWDRMLDPATRWRCRHWYDGSNVQSSKIEEITTPDPQTIVFQLEKPSSVFLDRMANVQCITAILHPDSVSADGTWIEPIATGPYKFEEWKRGEYVLLTKFDEYSARTEPRDGYAGRREALVPRIRFMVVGEMAIGVASILSGNIDILPLLPLHLVPDFKRRPDVKIQGKNLLSWSVLLMQSNDETLKDVRIRKAIAHAINIDQVAAISTFGNAQANPSAIPLDSPFHTPVHKTWYEYSPAKAKALLKEAGYHGQALTIKTNRKIPYMFENAIAIQAMLTAVGINAPLEVVDWATQLSDFFSGNFQLSAFGYSGRTHPALNYDSFLGLKDDKPNMQWDNHAMLELLQKAEQEPLVERQKQLFEQIHLAMYDEVPIIGLFNEYGADVTRTNIQGYEPWVMGRPRLWGVRKEER</sequence>
<keyword evidence="3" id="KW-0732">Signal</keyword>
<dbReference type="SUPFAM" id="SSF53850">
    <property type="entry name" value="Periplasmic binding protein-like II"/>
    <property type="match status" value="1"/>
</dbReference>
<evidence type="ECO:0000313" key="6">
    <source>
        <dbReference type="Proteomes" id="UP001595444"/>
    </source>
</evidence>
<feature type="domain" description="Solute-binding protein family 5" evidence="4">
    <location>
        <begin position="82"/>
        <end position="443"/>
    </location>
</feature>
<dbReference type="Proteomes" id="UP001595444">
    <property type="component" value="Unassembled WGS sequence"/>
</dbReference>
<name>A0ABV7D3Y3_9PROT</name>
<accession>A0ABV7D3Y3</accession>
<dbReference type="PANTHER" id="PTHR30290:SF38">
    <property type="entry name" value="D,D-DIPEPTIDE-BINDING PERIPLASMIC PROTEIN DDPA-RELATED"/>
    <property type="match status" value="1"/>
</dbReference>
<reference evidence="6" key="1">
    <citation type="journal article" date="2019" name="Int. J. Syst. Evol. Microbiol.">
        <title>The Global Catalogue of Microorganisms (GCM) 10K type strain sequencing project: providing services to taxonomists for standard genome sequencing and annotation.</title>
        <authorList>
            <consortium name="The Broad Institute Genomics Platform"/>
            <consortium name="The Broad Institute Genome Sequencing Center for Infectious Disease"/>
            <person name="Wu L."/>
            <person name="Ma J."/>
        </authorList>
    </citation>
    <scope>NUCLEOTIDE SEQUENCE [LARGE SCALE GENOMIC DNA]</scope>
    <source>
        <strain evidence="6">KCTC 62164</strain>
    </source>
</reference>
<keyword evidence="6" id="KW-1185">Reference proteome</keyword>
<organism evidence="5 6">
    <name type="scientific">Kordiimonas pumila</name>
    <dbReference type="NCBI Taxonomy" id="2161677"/>
    <lineage>
        <taxon>Bacteria</taxon>
        <taxon>Pseudomonadati</taxon>
        <taxon>Pseudomonadota</taxon>
        <taxon>Alphaproteobacteria</taxon>
        <taxon>Kordiimonadales</taxon>
        <taxon>Kordiimonadaceae</taxon>
        <taxon>Kordiimonas</taxon>
    </lineage>
</organism>
<comment type="similarity">
    <text evidence="2">Belongs to the bacterial solute-binding protein 5 family.</text>
</comment>
<evidence type="ECO:0000256" key="1">
    <source>
        <dbReference type="ARBA" id="ARBA00004418"/>
    </source>
</evidence>
<evidence type="ECO:0000259" key="4">
    <source>
        <dbReference type="Pfam" id="PF00496"/>
    </source>
</evidence>